<protein>
    <recommendedName>
        <fullName evidence="4">Lipoprotein</fullName>
    </recommendedName>
</protein>
<gene>
    <name evidence="2" type="ORF">CEUTPL_LOCUS3929</name>
</gene>
<accession>A0A9N9MEK3</accession>
<feature type="signal peptide" evidence="1">
    <location>
        <begin position="1"/>
        <end position="17"/>
    </location>
</feature>
<evidence type="ECO:0008006" key="4">
    <source>
        <dbReference type="Google" id="ProtNLM"/>
    </source>
</evidence>
<feature type="chain" id="PRO_5040137346" description="Lipoprotein" evidence="1">
    <location>
        <begin position="18"/>
        <end position="190"/>
    </location>
</feature>
<dbReference type="EMBL" id="OU892289">
    <property type="protein sequence ID" value="CAG9763261.1"/>
    <property type="molecule type" value="Genomic_DNA"/>
</dbReference>
<dbReference type="OrthoDB" id="8119829at2759"/>
<name>A0A9N9MEK3_9CUCU</name>
<proteinExistence type="predicted"/>
<reference evidence="2" key="1">
    <citation type="submission" date="2022-01" db="EMBL/GenBank/DDBJ databases">
        <authorList>
            <person name="King R."/>
        </authorList>
    </citation>
    <scope>NUCLEOTIDE SEQUENCE</scope>
</reference>
<dbReference type="Proteomes" id="UP001152799">
    <property type="component" value="Chromosome 13"/>
</dbReference>
<keyword evidence="3" id="KW-1185">Reference proteome</keyword>
<keyword evidence="1" id="KW-0732">Signal</keyword>
<sequence>MQKYLIFAFLLAISACGSPLVQEGQENSSNEEATAAVEEPQVNGVKDLYVIRKVVYEIGILTDADNNTDYDNKTHEQIDISFFDPKDNGSFIDLSNIPLPLETNVTGTALTGILPSNLGKFVFSNNGSVADLKESNLPVFPDKQVKVTKNISTNDQEKSSNILSGISDVLGLTKLVKHKANTTSDNSATN</sequence>
<dbReference type="AlphaFoldDB" id="A0A9N9MEK3"/>
<evidence type="ECO:0000313" key="2">
    <source>
        <dbReference type="EMBL" id="CAG9763261.1"/>
    </source>
</evidence>
<evidence type="ECO:0000313" key="3">
    <source>
        <dbReference type="Proteomes" id="UP001152799"/>
    </source>
</evidence>
<dbReference type="PROSITE" id="PS51257">
    <property type="entry name" value="PROKAR_LIPOPROTEIN"/>
    <property type="match status" value="1"/>
</dbReference>
<evidence type="ECO:0000256" key="1">
    <source>
        <dbReference type="SAM" id="SignalP"/>
    </source>
</evidence>
<organism evidence="2 3">
    <name type="scientific">Ceutorhynchus assimilis</name>
    <name type="common">cabbage seed weevil</name>
    <dbReference type="NCBI Taxonomy" id="467358"/>
    <lineage>
        <taxon>Eukaryota</taxon>
        <taxon>Metazoa</taxon>
        <taxon>Ecdysozoa</taxon>
        <taxon>Arthropoda</taxon>
        <taxon>Hexapoda</taxon>
        <taxon>Insecta</taxon>
        <taxon>Pterygota</taxon>
        <taxon>Neoptera</taxon>
        <taxon>Endopterygota</taxon>
        <taxon>Coleoptera</taxon>
        <taxon>Polyphaga</taxon>
        <taxon>Cucujiformia</taxon>
        <taxon>Curculionidae</taxon>
        <taxon>Ceutorhynchinae</taxon>
        <taxon>Ceutorhynchus</taxon>
    </lineage>
</organism>